<feature type="compositionally biased region" description="Basic and acidic residues" evidence="1">
    <location>
        <begin position="92"/>
        <end position="110"/>
    </location>
</feature>
<evidence type="ECO:0000313" key="3">
    <source>
        <dbReference type="Proteomes" id="UP000694888"/>
    </source>
</evidence>
<organism evidence="3 4">
    <name type="scientific">Aplysia californica</name>
    <name type="common">California sea hare</name>
    <dbReference type="NCBI Taxonomy" id="6500"/>
    <lineage>
        <taxon>Eukaryota</taxon>
        <taxon>Metazoa</taxon>
        <taxon>Spiralia</taxon>
        <taxon>Lophotrochozoa</taxon>
        <taxon>Mollusca</taxon>
        <taxon>Gastropoda</taxon>
        <taxon>Heterobranchia</taxon>
        <taxon>Euthyneura</taxon>
        <taxon>Tectipleura</taxon>
        <taxon>Aplysiida</taxon>
        <taxon>Aplysioidea</taxon>
        <taxon>Aplysiidae</taxon>
        <taxon>Aplysia</taxon>
    </lineage>
</organism>
<dbReference type="GeneID" id="101847635"/>
<name>A0ABM1AF73_APLCA</name>
<dbReference type="Proteomes" id="UP000694888">
    <property type="component" value="Unplaced"/>
</dbReference>
<evidence type="ECO:0000313" key="5">
    <source>
        <dbReference type="RefSeq" id="XP_035829617.1"/>
    </source>
</evidence>
<accession>A0ABM1AF73</accession>
<feature type="chain" id="PRO_5045021929" evidence="2">
    <location>
        <begin position="28"/>
        <end position="129"/>
    </location>
</feature>
<sequence>MMMLRNPLLSLATACSVFTFFTSDCLGQPLDLDTLLPPESVTSRGLSMREAGLLLLTLCWEDSQLLDQCQRNKSLLRHLLYQVLYSTTDSLSQRRDRIDGEKTERRREELPSAASKRGRGGPSGFYSEW</sequence>
<reference evidence="4 5" key="1">
    <citation type="submission" date="2025-05" db="UniProtKB">
        <authorList>
            <consortium name="RefSeq"/>
        </authorList>
    </citation>
    <scope>IDENTIFICATION</scope>
</reference>
<dbReference type="RefSeq" id="XP_012946511.1">
    <property type="nucleotide sequence ID" value="XM_013091057.2"/>
</dbReference>
<dbReference type="RefSeq" id="XP_035829617.1">
    <property type="nucleotide sequence ID" value="XM_035973724.1"/>
</dbReference>
<feature type="signal peptide" evidence="2">
    <location>
        <begin position="1"/>
        <end position="27"/>
    </location>
</feature>
<gene>
    <name evidence="4 5" type="primary">LOC101847635</name>
</gene>
<evidence type="ECO:0000256" key="2">
    <source>
        <dbReference type="SAM" id="SignalP"/>
    </source>
</evidence>
<proteinExistence type="predicted"/>
<evidence type="ECO:0000256" key="1">
    <source>
        <dbReference type="SAM" id="MobiDB-lite"/>
    </source>
</evidence>
<protein>
    <submittedName>
        <fullName evidence="4 5">Uncharacterized protein LOC101847635</fullName>
    </submittedName>
</protein>
<keyword evidence="2" id="KW-0732">Signal</keyword>
<feature type="region of interest" description="Disordered" evidence="1">
    <location>
        <begin position="91"/>
        <end position="129"/>
    </location>
</feature>
<keyword evidence="3" id="KW-1185">Reference proteome</keyword>
<evidence type="ECO:0000313" key="4">
    <source>
        <dbReference type="RefSeq" id="XP_012946511.1"/>
    </source>
</evidence>